<evidence type="ECO:0000256" key="1">
    <source>
        <dbReference type="ARBA" id="ARBA00022737"/>
    </source>
</evidence>
<gene>
    <name evidence="4" type="ORF">ENF18_03030</name>
</gene>
<evidence type="ECO:0000256" key="3">
    <source>
        <dbReference type="PROSITE-ProRule" id="PRU00339"/>
    </source>
</evidence>
<dbReference type="InterPro" id="IPR013105">
    <property type="entry name" value="TPR_2"/>
</dbReference>
<dbReference type="EMBL" id="DQWE01000143">
    <property type="protein sequence ID" value="HDI82749.1"/>
    <property type="molecule type" value="Genomic_DNA"/>
</dbReference>
<feature type="repeat" description="TPR" evidence="3">
    <location>
        <begin position="349"/>
        <end position="382"/>
    </location>
</feature>
<dbReference type="Pfam" id="PF00515">
    <property type="entry name" value="TPR_1"/>
    <property type="match status" value="1"/>
</dbReference>
<dbReference type="Proteomes" id="UP000885847">
    <property type="component" value="Unassembled WGS sequence"/>
</dbReference>
<reference evidence="4" key="1">
    <citation type="journal article" date="2020" name="mSystems">
        <title>Genome- and Community-Level Interaction Insights into Carbon Utilization and Element Cycling Functions of Hydrothermarchaeota in Hydrothermal Sediment.</title>
        <authorList>
            <person name="Zhou Z."/>
            <person name="Liu Y."/>
            <person name="Xu W."/>
            <person name="Pan J."/>
            <person name="Luo Z.H."/>
            <person name="Li M."/>
        </authorList>
    </citation>
    <scope>NUCLEOTIDE SEQUENCE [LARGE SCALE GENOMIC DNA]</scope>
    <source>
        <strain evidence="4">HyVt-102</strain>
    </source>
</reference>
<protein>
    <submittedName>
        <fullName evidence="4">Tetratricopeptide repeat protein</fullName>
    </submittedName>
</protein>
<dbReference type="InterPro" id="IPR011990">
    <property type="entry name" value="TPR-like_helical_dom_sf"/>
</dbReference>
<keyword evidence="1" id="KW-0677">Repeat</keyword>
<dbReference type="Gene3D" id="1.25.40.10">
    <property type="entry name" value="Tetratricopeptide repeat domain"/>
    <property type="match status" value="1"/>
</dbReference>
<sequence>MNKVKRLASIKIKPEDLLLDAARIIDELGVVQFPDMKDILTRTHVKPESLKDEERRVYEIIDGNRTVEETLELTRMDEFVAMKALASLIEKGYVKAAQPPPISKERAFTRISEHENLGIAFLHMDMLDEAEREFRRILEIDPANSRSRFFLAIIKFLKGEGERAVELLEEAINSGFQHPSLYSNLSVFLERMGKLDRAEEVLNEAIEHWKDVGILYLNRGIVRFYLGNLKEAREDLEKFLELEVENPIARYYLALIERIEGNIPNALNHMLEGLTASPDFPEYYNNLGRLYEETDEYEQAESMFKKALELNPEYIPARMNLANFYYRNGYYKIAMDEYKKLSSLGVENWEIYFKMGNIVLKRGDVKEALRYYTMSLDLDPDNEVVKRNIEILQKDYGMGI</sequence>
<dbReference type="Pfam" id="PF07719">
    <property type="entry name" value="TPR_2"/>
    <property type="match status" value="1"/>
</dbReference>
<dbReference type="InterPro" id="IPR050498">
    <property type="entry name" value="Ycf3"/>
</dbReference>
<evidence type="ECO:0000313" key="4">
    <source>
        <dbReference type="EMBL" id="HDI82749.1"/>
    </source>
</evidence>
<dbReference type="InterPro" id="IPR019734">
    <property type="entry name" value="TPR_rpt"/>
</dbReference>
<keyword evidence="2 3" id="KW-0802">TPR repeat</keyword>
<dbReference type="Pfam" id="PF14559">
    <property type="entry name" value="TPR_19"/>
    <property type="match status" value="1"/>
</dbReference>
<dbReference type="Pfam" id="PF13432">
    <property type="entry name" value="TPR_16"/>
    <property type="match status" value="1"/>
</dbReference>
<name>A0A7C0VBC7_UNCW3</name>
<feature type="repeat" description="TPR" evidence="3">
    <location>
        <begin position="213"/>
        <end position="246"/>
    </location>
</feature>
<feature type="repeat" description="TPR" evidence="3">
    <location>
        <begin position="111"/>
        <end position="144"/>
    </location>
</feature>
<dbReference type="SUPFAM" id="SSF48452">
    <property type="entry name" value="TPR-like"/>
    <property type="match status" value="1"/>
</dbReference>
<dbReference type="PANTHER" id="PTHR44858">
    <property type="entry name" value="TETRATRICOPEPTIDE REPEAT PROTEIN 6"/>
    <property type="match status" value="1"/>
</dbReference>
<dbReference type="AlphaFoldDB" id="A0A7C0VBC7"/>
<dbReference type="PANTHER" id="PTHR44858:SF1">
    <property type="entry name" value="UDP-N-ACETYLGLUCOSAMINE--PEPTIDE N-ACETYLGLUCOSAMINYLTRANSFERASE SPINDLY-RELATED"/>
    <property type="match status" value="1"/>
</dbReference>
<accession>A0A7C0VBC7</accession>
<dbReference type="PROSITE" id="PS50005">
    <property type="entry name" value="TPR"/>
    <property type="match status" value="4"/>
</dbReference>
<comment type="caution">
    <text evidence="4">The sequence shown here is derived from an EMBL/GenBank/DDBJ whole genome shotgun (WGS) entry which is preliminary data.</text>
</comment>
<organism evidence="4">
    <name type="scientific">candidate division WOR-3 bacterium</name>
    <dbReference type="NCBI Taxonomy" id="2052148"/>
    <lineage>
        <taxon>Bacteria</taxon>
        <taxon>Bacteria division WOR-3</taxon>
    </lineage>
</organism>
<dbReference type="SMART" id="SM00028">
    <property type="entry name" value="TPR"/>
    <property type="match status" value="8"/>
</dbReference>
<dbReference type="PROSITE" id="PS50293">
    <property type="entry name" value="TPR_REGION"/>
    <property type="match status" value="2"/>
</dbReference>
<feature type="repeat" description="TPR" evidence="3">
    <location>
        <begin position="281"/>
        <end position="314"/>
    </location>
</feature>
<evidence type="ECO:0000256" key="2">
    <source>
        <dbReference type="ARBA" id="ARBA00022803"/>
    </source>
</evidence>
<proteinExistence type="predicted"/>